<accession>A0A378TE06</accession>
<dbReference type="InterPro" id="IPR054877">
    <property type="entry name" value="PthPhpthDimycoMt"/>
</dbReference>
<gene>
    <name evidence="4" type="ORF">NCTC10821_02500</name>
</gene>
<dbReference type="GO" id="GO:0016126">
    <property type="term" value="P:sterol biosynthetic process"/>
    <property type="evidence" value="ECO:0007669"/>
    <property type="project" value="TreeGrafter"/>
</dbReference>
<organism evidence="4 5">
    <name type="scientific">Mycolicibacterium tokaiense</name>
    <dbReference type="NCBI Taxonomy" id="39695"/>
    <lineage>
        <taxon>Bacteria</taxon>
        <taxon>Bacillati</taxon>
        <taxon>Actinomycetota</taxon>
        <taxon>Actinomycetes</taxon>
        <taxon>Mycobacteriales</taxon>
        <taxon>Mycobacteriaceae</taxon>
        <taxon>Mycolicibacterium</taxon>
    </lineage>
</organism>
<evidence type="ECO:0000313" key="5">
    <source>
        <dbReference type="Proteomes" id="UP000254978"/>
    </source>
</evidence>
<dbReference type="SUPFAM" id="SSF53335">
    <property type="entry name" value="S-adenosyl-L-methionine-dependent methyltransferases"/>
    <property type="match status" value="1"/>
</dbReference>
<dbReference type="CDD" id="cd02440">
    <property type="entry name" value="AdoMet_MTases"/>
    <property type="match status" value="1"/>
</dbReference>
<keyword evidence="2 4" id="KW-0808">Transferase</keyword>
<dbReference type="AlphaFoldDB" id="A0A378TE06"/>
<dbReference type="InterPro" id="IPR050447">
    <property type="entry name" value="Erg6_SMT_methyltransf"/>
</dbReference>
<dbReference type="GO" id="GO:0032259">
    <property type="term" value="P:methylation"/>
    <property type="evidence" value="ECO:0007669"/>
    <property type="project" value="UniProtKB-KW"/>
</dbReference>
<dbReference type="Gene3D" id="3.40.50.150">
    <property type="entry name" value="Vaccinia Virus protein VP39"/>
    <property type="match status" value="1"/>
</dbReference>
<dbReference type="InterPro" id="IPR029063">
    <property type="entry name" value="SAM-dependent_MTases_sf"/>
</dbReference>
<dbReference type="InterPro" id="IPR013216">
    <property type="entry name" value="Methyltransf_11"/>
</dbReference>
<dbReference type="Pfam" id="PF08241">
    <property type="entry name" value="Methyltransf_11"/>
    <property type="match status" value="1"/>
</dbReference>
<dbReference type="NCBIfam" id="NF045823">
    <property type="entry name" value="PthPhpthDimycoMt"/>
    <property type="match status" value="1"/>
</dbReference>
<feature type="domain" description="Methyltransferase type 11" evidence="3">
    <location>
        <begin position="91"/>
        <end position="185"/>
    </location>
</feature>
<evidence type="ECO:0000259" key="3">
    <source>
        <dbReference type="Pfam" id="PF08241"/>
    </source>
</evidence>
<keyword evidence="5" id="KW-1185">Reference proteome</keyword>
<protein>
    <submittedName>
        <fullName evidence="4">Methyltransferase</fullName>
        <ecNumber evidence="4">2.1.1.-</ecNumber>
    </submittedName>
</protein>
<evidence type="ECO:0000256" key="2">
    <source>
        <dbReference type="ARBA" id="ARBA00022679"/>
    </source>
</evidence>
<dbReference type="PANTHER" id="PTHR44068">
    <property type="entry name" value="ZGC:194242"/>
    <property type="match status" value="1"/>
</dbReference>
<dbReference type="PANTHER" id="PTHR44068:SF1">
    <property type="entry name" value="HYPOTHETICAL LOC100005854"/>
    <property type="match status" value="1"/>
</dbReference>
<reference evidence="4 5" key="1">
    <citation type="submission" date="2018-06" db="EMBL/GenBank/DDBJ databases">
        <authorList>
            <consortium name="Pathogen Informatics"/>
            <person name="Doyle S."/>
        </authorList>
    </citation>
    <scope>NUCLEOTIDE SEQUENCE [LARGE SCALE GENOMIC DNA]</scope>
    <source>
        <strain evidence="4 5">NCTC10821</strain>
    </source>
</reference>
<keyword evidence="1 4" id="KW-0489">Methyltransferase</keyword>
<dbReference type="GO" id="GO:0003838">
    <property type="term" value="F:sterol 24-C-methyltransferase activity"/>
    <property type="evidence" value="ECO:0007669"/>
    <property type="project" value="TreeGrafter"/>
</dbReference>
<evidence type="ECO:0000256" key="1">
    <source>
        <dbReference type="ARBA" id="ARBA00022603"/>
    </source>
</evidence>
<name>A0A378TE06_9MYCO</name>
<dbReference type="Proteomes" id="UP000254978">
    <property type="component" value="Unassembled WGS sequence"/>
</dbReference>
<evidence type="ECO:0000313" key="4">
    <source>
        <dbReference type="EMBL" id="STZ58979.1"/>
    </source>
</evidence>
<proteinExistence type="predicted"/>
<dbReference type="EMBL" id="UGQT01000001">
    <property type="protein sequence ID" value="STZ58979.1"/>
    <property type="molecule type" value="Genomic_DNA"/>
</dbReference>
<sequence length="276" mass="31188">MGNTTQRRHADWLMSFVGMTHRRFGKLISSYGYRIMTKRLGDDEAHFLNWGYEEDPPMGIPLEPADEIDRHSIQLYHRTAAQTDLAGKDVLEVSCGHGGAASYISRYMKTNSYTGLDLNPAGIEYCRSRHPLPGLKFVHGDAEKLPFPDASFDAVINVEAAHLYPHFPVFLAEVARVLRPGGHFLYADLRGHDQIAQWEEDMKASPLREVSRADIIANVQRGLEKNSARHTELIAKHAPKPLRKIMRDISGVQGQKLHQSVEKGELVYLVFDFVKD</sequence>
<dbReference type="EC" id="2.1.1.-" evidence="4"/>